<dbReference type="Proteomes" id="UP001281147">
    <property type="component" value="Unassembled WGS sequence"/>
</dbReference>
<evidence type="ECO:0000313" key="1">
    <source>
        <dbReference type="EMBL" id="KAK3684466.1"/>
    </source>
</evidence>
<organism evidence="1 2">
    <name type="scientific">Vermiconidia calcicola</name>
    <dbReference type="NCBI Taxonomy" id="1690605"/>
    <lineage>
        <taxon>Eukaryota</taxon>
        <taxon>Fungi</taxon>
        <taxon>Dikarya</taxon>
        <taxon>Ascomycota</taxon>
        <taxon>Pezizomycotina</taxon>
        <taxon>Dothideomycetes</taxon>
        <taxon>Dothideomycetidae</taxon>
        <taxon>Mycosphaerellales</taxon>
        <taxon>Extremaceae</taxon>
        <taxon>Vermiconidia</taxon>
    </lineage>
</organism>
<accession>A0ACC3MDM6</accession>
<dbReference type="EMBL" id="JAUTXU010000343">
    <property type="protein sequence ID" value="KAK3684466.1"/>
    <property type="molecule type" value="Genomic_DNA"/>
</dbReference>
<keyword evidence="2" id="KW-1185">Reference proteome</keyword>
<evidence type="ECO:0000313" key="2">
    <source>
        <dbReference type="Proteomes" id="UP001281147"/>
    </source>
</evidence>
<sequence>MATQSITSLQDVRAVAHKLWGQCRDSSSPYKLLTTSVRKLRNVLEEVEEAWDSTHTLGPDDVKLLQKVENAGELLRQLDLALQTHRCSNHVNVRESDVEDLKTELEVKTHKLSLALEAISASAIELKLDTDVPTVKTLSHGPSPSNTADSKSSRTSSAWSLVNRDTASQSSASETPSTYFGNTNDDRSSEEKQVYDFGEAFLHALSPSSPDTEALPLLDWRTPFAFPDPLSISIEQASSIILGTDDALTLSAARSRSGTGSTVYAQPPTAASGHEERVQGTSSDSSQSYEQPADGACYEDSQVLNPSGSTHSLLQESAEHVTETEVKVVNDAETPARIHTAMSDESLSARSPRRYSESSHLSPQSATREFGRRSRSGSIASITESTHEVQAVDGTEDVPSRDPSSAAIGLDEHHVDLQQDRAAGSEGSPGILSPDIDTELVVDESKPVDDLSTAIDCAFHSIGPVPCKLSLPPTGLDSRPNGARQDVSPPMPARLPPPPPKPRQRRVRKRASSYRVVNATPSDIETSDDELYTISKPSSPTTITSGDHHPNMSVDIPRVSIADHDAEVLQLLSTDGGLNIHINRTQSERRQSTLSNEASPTQDVELSTSRIAAVEGGNKSQPGHIVHQAKSSRTPSPELFASSASQHAQSSIKSSTSSKATPPPVPKRPERARYKNRLQNEDGRPAAAIPQREPAAVTDKELVPGLGLEFNNKLVPQTGLAVNNKPEVRRNVRPRVSVDAAMNVRSPSSSTRAGSSVRESVRHTRPASTSHFDAPRTSPHGLGSDVVGWYAPGTDHTSVSDLERERINHIIHFFNILAWDQAEAYLQAYLTSLVEQDALARARRVRHLIGVCASFKGESRRSIQLFLSVLRTPVRDVSEIDDGDCAAAYWLGDAYSMLNQRSEALLAYCIAERSSLFKDPVDPELSDLIGAEQDAVQLGVSKADFKLRWAQEALHGSSSSESPLILDTKVMTTAVAKTMLENTPRRARRTTVSGNVSNFQLDQNKARSNSLFCLNKYPQVRKFHRMRLVPDHFDQDREWPMMYDPLFAMANVQRGRLLAYECDMLNVFSPNEGAKIPKSGNMNLSRVDCFTCTDLNWLITTIRDCLRTLEMQFSEVANVEGTWFIARYSFLQNQIATTHYFSIALFKQTFRAGYGVEICPDGICSARIIRTTFDHEKGVHNSESKRIKKMIRESLDEAARQRPSRAYR</sequence>
<proteinExistence type="predicted"/>
<protein>
    <submittedName>
        <fullName evidence="1">Uncharacterized protein</fullName>
    </submittedName>
</protein>
<gene>
    <name evidence="1" type="ORF">LTR37_020243</name>
</gene>
<comment type="caution">
    <text evidence="1">The sequence shown here is derived from an EMBL/GenBank/DDBJ whole genome shotgun (WGS) entry which is preliminary data.</text>
</comment>
<name>A0ACC3MDM6_9PEZI</name>
<reference evidence="1" key="1">
    <citation type="submission" date="2023-07" db="EMBL/GenBank/DDBJ databases">
        <title>Black Yeasts Isolated from many extreme environments.</title>
        <authorList>
            <person name="Coleine C."/>
            <person name="Stajich J.E."/>
            <person name="Selbmann L."/>
        </authorList>
    </citation>
    <scope>NUCLEOTIDE SEQUENCE</scope>
    <source>
        <strain evidence="1">CCFEE 5714</strain>
    </source>
</reference>